<evidence type="ECO:0000313" key="5">
    <source>
        <dbReference type="EMBL" id="PCF96548.1"/>
    </source>
</evidence>
<dbReference type="GO" id="GO:0008967">
    <property type="term" value="F:phosphoglycolate phosphatase activity"/>
    <property type="evidence" value="ECO:0007669"/>
    <property type="project" value="UniProtKB-EC"/>
</dbReference>
<dbReference type="InterPro" id="IPR050155">
    <property type="entry name" value="HAD-like_hydrolase_sf"/>
</dbReference>
<comment type="pathway">
    <text evidence="2">Organic acid metabolism; glycolate biosynthesis; glycolate from 2-phosphoglycolate: step 1/1.</text>
</comment>
<dbReference type="NCBIfam" id="TIGR01549">
    <property type="entry name" value="HAD-SF-IA-v1"/>
    <property type="match status" value="1"/>
</dbReference>
<dbReference type="SFLD" id="SFLDG01129">
    <property type="entry name" value="C1.5:_HAD__Beta-PGM__Phosphata"/>
    <property type="match status" value="1"/>
</dbReference>
<organism evidence="5 6">
    <name type="scientific">Vreelandella nigrificans</name>
    <dbReference type="NCBI Taxonomy" id="2042704"/>
    <lineage>
        <taxon>Bacteria</taxon>
        <taxon>Pseudomonadati</taxon>
        <taxon>Pseudomonadota</taxon>
        <taxon>Gammaproteobacteria</taxon>
        <taxon>Oceanospirillales</taxon>
        <taxon>Halomonadaceae</taxon>
        <taxon>Vreelandella</taxon>
    </lineage>
</organism>
<comment type="caution">
    <text evidence="5">The sequence shown here is derived from an EMBL/GenBank/DDBJ whole genome shotgun (WGS) entry which is preliminary data.</text>
</comment>
<accession>A0A2A4HMH8</accession>
<dbReference type="SUPFAM" id="SSF56784">
    <property type="entry name" value="HAD-like"/>
    <property type="match status" value="1"/>
</dbReference>
<comment type="similarity">
    <text evidence="3">Belongs to the HAD-like hydrolase superfamily. CbbY/CbbZ/Gph/YieH family.</text>
</comment>
<dbReference type="EC" id="3.1.3.18" evidence="4"/>
<dbReference type="InterPro" id="IPR023198">
    <property type="entry name" value="PGP-like_dom2"/>
</dbReference>
<evidence type="ECO:0000256" key="3">
    <source>
        <dbReference type="ARBA" id="ARBA00006171"/>
    </source>
</evidence>
<evidence type="ECO:0000256" key="2">
    <source>
        <dbReference type="ARBA" id="ARBA00004818"/>
    </source>
</evidence>
<dbReference type="EMBL" id="NWUX01000003">
    <property type="protein sequence ID" value="PCF96548.1"/>
    <property type="molecule type" value="Genomic_DNA"/>
</dbReference>
<protein>
    <recommendedName>
        <fullName evidence="4">phosphoglycolate phosphatase</fullName>
        <ecNumber evidence="4">3.1.3.18</ecNumber>
    </recommendedName>
</protein>
<dbReference type="PANTHER" id="PTHR43434:SF1">
    <property type="entry name" value="PHOSPHOGLYCOLATE PHOSPHATASE"/>
    <property type="match status" value="1"/>
</dbReference>
<evidence type="ECO:0000256" key="1">
    <source>
        <dbReference type="ARBA" id="ARBA00000830"/>
    </source>
</evidence>
<evidence type="ECO:0000256" key="4">
    <source>
        <dbReference type="ARBA" id="ARBA00013078"/>
    </source>
</evidence>
<dbReference type="OrthoDB" id="9782449at2"/>
<dbReference type="Gene3D" id="1.10.150.240">
    <property type="entry name" value="Putative phosphatase, domain 2"/>
    <property type="match status" value="1"/>
</dbReference>
<dbReference type="InterPro" id="IPR006439">
    <property type="entry name" value="HAD-SF_hydro_IA"/>
</dbReference>
<dbReference type="InterPro" id="IPR036412">
    <property type="entry name" value="HAD-like_sf"/>
</dbReference>
<dbReference type="SFLD" id="SFLDS00003">
    <property type="entry name" value="Haloacid_Dehalogenase"/>
    <property type="match status" value="1"/>
</dbReference>
<dbReference type="Pfam" id="PF00702">
    <property type="entry name" value="Hydrolase"/>
    <property type="match status" value="1"/>
</dbReference>
<dbReference type="Proteomes" id="UP000218677">
    <property type="component" value="Unassembled WGS sequence"/>
</dbReference>
<dbReference type="PANTHER" id="PTHR43434">
    <property type="entry name" value="PHOSPHOGLYCOLATE PHOSPHATASE"/>
    <property type="match status" value="1"/>
</dbReference>
<dbReference type="NCBIfam" id="TIGR01509">
    <property type="entry name" value="HAD-SF-IA-v3"/>
    <property type="match status" value="1"/>
</dbReference>
<gene>
    <name evidence="5" type="ORF">CPA45_05900</name>
</gene>
<dbReference type="RefSeq" id="WP_096650681.1">
    <property type="nucleotide sequence ID" value="NZ_NWUX01000003.1"/>
</dbReference>
<dbReference type="InterPro" id="IPR023214">
    <property type="entry name" value="HAD_sf"/>
</dbReference>
<sequence>MPQLTAQGVTYDIDAILFDKDGTLLNFGDLWIGWFDQLVSTVNHQLPSHQQFSHHALYPKVGIYPEQRLWDPTGPLTIGSLDDIATILALSLFEARVAWNDATQITQDAMTTLAQQLDWLSCVTPVEGLIDFVTRASHAGVRMGVVTSDDKQNADLHLSILSLTDHFPVVLGHDQVARGKPYPDMALAACQQLNVLPQRTLIIGDSNGDMAMGKDAGLLASIGICAAPHLDGSYLTHADLVVRDYNELTIAPSHH</sequence>
<evidence type="ECO:0000313" key="6">
    <source>
        <dbReference type="Proteomes" id="UP000218677"/>
    </source>
</evidence>
<reference evidence="6" key="1">
    <citation type="submission" date="2017-09" db="EMBL/GenBank/DDBJ databases">
        <authorList>
            <person name="Cho G.-S."/>
            <person name="Oguntoyinbo F.A."/>
            <person name="Cnockaert M."/>
            <person name="Kabisch J."/>
            <person name="Neve H."/>
            <person name="Bockelmann W."/>
            <person name="Wenning M."/>
            <person name="Franz C.M."/>
            <person name="Vandamme P."/>
        </authorList>
    </citation>
    <scope>NUCLEOTIDE SEQUENCE [LARGE SCALE GENOMIC DNA]</scope>
    <source>
        <strain evidence="6">MBT G8648</strain>
    </source>
</reference>
<dbReference type="Gene3D" id="3.40.50.1000">
    <property type="entry name" value="HAD superfamily/HAD-like"/>
    <property type="match status" value="1"/>
</dbReference>
<name>A0A2A4HMH8_9GAMM</name>
<dbReference type="GO" id="GO:0006281">
    <property type="term" value="P:DNA repair"/>
    <property type="evidence" value="ECO:0007669"/>
    <property type="project" value="TreeGrafter"/>
</dbReference>
<keyword evidence="6" id="KW-1185">Reference proteome</keyword>
<comment type="catalytic activity">
    <reaction evidence="1">
        <text>2-phosphoglycolate + H2O = glycolate + phosphate</text>
        <dbReference type="Rhea" id="RHEA:14369"/>
        <dbReference type="ChEBI" id="CHEBI:15377"/>
        <dbReference type="ChEBI" id="CHEBI:29805"/>
        <dbReference type="ChEBI" id="CHEBI:43474"/>
        <dbReference type="ChEBI" id="CHEBI:58033"/>
        <dbReference type="EC" id="3.1.3.18"/>
    </reaction>
</comment>
<proteinExistence type="inferred from homology"/>
<dbReference type="AlphaFoldDB" id="A0A2A4HMH8"/>